<gene>
    <name evidence="2" type="ORF">TrCOL_g4472</name>
</gene>
<evidence type="ECO:0000313" key="2">
    <source>
        <dbReference type="EMBL" id="GMI23892.1"/>
    </source>
</evidence>
<evidence type="ECO:0000256" key="1">
    <source>
        <dbReference type="SAM" id="MobiDB-lite"/>
    </source>
</evidence>
<dbReference type="Proteomes" id="UP001165065">
    <property type="component" value="Unassembled WGS sequence"/>
</dbReference>
<dbReference type="AlphaFoldDB" id="A0A9W7FYT4"/>
<dbReference type="EMBL" id="BRYA01000576">
    <property type="protein sequence ID" value="GMI23892.1"/>
    <property type="molecule type" value="Genomic_DNA"/>
</dbReference>
<sequence>MPAPMSPSVVPNSPAAAPGPRDSPNKARRAVASKATRKSIAAPMKMDGAKMSELATIKLKQMDGLTKKMKENYKLSQEQIEKDKLEILHIDQTLNTLRSRYDPLVEALKERLALRTNVQAEFRKASGALKSMMNEQQKLTETMVSVNRKLMKEDAKQTLKRERGFSSGRNSTYTNSMRLADAAKVSAAWKDALKVEATIQIGKKSEIQLSKTVPTIAGGKEKSGGGGEMMGGKLSSTPRR</sequence>
<name>A0A9W7FYT4_9STRA</name>
<feature type="region of interest" description="Disordered" evidence="1">
    <location>
        <begin position="214"/>
        <end position="240"/>
    </location>
</feature>
<comment type="caution">
    <text evidence="2">The sequence shown here is derived from an EMBL/GenBank/DDBJ whole genome shotgun (WGS) entry which is preliminary data.</text>
</comment>
<organism evidence="2 3">
    <name type="scientific">Triparma columacea</name>
    <dbReference type="NCBI Taxonomy" id="722753"/>
    <lineage>
        <taxon>Eukaryota</taxon>
        <taxon>Sar</taxon>
        <taxon>Stramenopiles</taxon>
        <taxon>Ochrophyta</taxon>
        <taxon>Bolidophyceae</taxon>
        <taxon>Parmales</taxon>
        <taxon>Triparmaceae</taxon>
        <taxon>Triparma</taxon>
    </lineage>
</organism>
<feature type="compositionally biased region" description="Basic residues" evidence="1">
    <location>
        <begin position="26"/>
        <end position="37"/>
    </location>
</feature>
<feature type="compositionally biased region" description="Low complexity" evidence="1">
    <location>
        <begin position="231"/>
        <end position="240"/>
    </location>
</feature>
<evidence type="ECO:0000313" key="3">
    <source>
        <dbReference type="Proteomes" id="UP001165065"/>
    </source>
</evidence>
<dbReference type="OrthoDB" id="196938at2759"/>
<reference evidence="3" key="1">
    <citation type="journal article" date="2023" name="Commun. Biol.">
        <title>Genome analysis of Parmales, the sister group of diatoms, reveals the evolutionary specialization of diatoms from phago-mixotrophs to photoautotrophs.</title>
        <authorList>
            <person name="Ban H."/>
            <person name="Sato S."/>
            <person name="Yoshikawa S."/>
            <person name="Yamada K."/>
            <person name="Nakamura Y."/>
            <person name="Ichinomiya M."/>
            <person name="Sato N."/>
            <person name="Blanc-Mathieu R."/>
            <person name="Endo H."/>
            <person name="Kuwata A."/>
            <person name="Ogata H."/>
        </authorList>
    </citation>
    <scope>NUCLEOTIDE SEQUENCE [LARGE SCALE GENOMIC DNA]</scope>
</reference>
<proteinExistence type="predicted"/>
<feature type="region of interest" description="Disordered" evidence="1">
    <location>
        <begin position="1"/>
        <end position="37"/>
    </location>
</feature>
<feature type="compositionally biased region" description="Low complexity" evidence="1">
    <location>
        <begin position="1"/>
        <end position="20"/>
    </location>
</feature>
<keyword evidence="3" id="KW-1185">Reference proteome</keyword>
<protein>
    <submittedName>
        <fullName evidence="2">Uncharacterized protein</fullName>
    </submittedName>
</protein>
<accession>A0A9W7FYT4</accession>